<dbReference type="EC" id="2.3.1.51" evidence="4"/>
<proteinExistence type="inferred from homology"/>
<evidence type="ECO:0000256" key="3">
    <source>
        <dbReference type="ARBA" id="ARBA00023315"/>
    </source>
</evidence>
<dbReference type="CDD" id="cd07989">
    <property type="entry name" value="LPLAT_AGPAT-like"/>
    <property type="match status" value="1"/>
</dbReference>
<dbReference type="SUPFAM" id="SSF69593">
    <property type="entry name" value="Glycerol-3-phosphate (1)-acyltransferase"/>
    <property type="match status" value="1"/>
</dbReference>
<dbReference type="PANTHER" id="PTHR10434">
    <property type="entry name" value="1-ACYL-SN-GLYCEROL-3-PHOSPHATE ACYLTRANSFERASE"/>
    <property type="match status" value="1"/>
</dbReference>
<keyword evidence="2 4" id="KW-0808">Transferase</keyword>
<gene>
    <name evidence="6" type="ORF">AXX12_05005</name>
</gene>
<dbReference type="InterPro" id="IPR004552">
    <property type="entry name" value="AGP_acyltrans"/>
</dbReference>
<dbReference type="STRING" id="1794912.AXX12_05005"/>
<keyword evidence="4" id="KW-0443">Lipid metabolism</keyword>
<dbReference type="GO" id="GO:0006654">
    <property type="term" value="P:phosphatidic acid biosynthetic process"/>
    <property type="evidence" value="ECO:0007669"/>
    <property type="project" value="TreeGrafter"/>
</dbReference>
<dbReference type="AlphaFoldDB" id="A0A154BUH2"/>
<sequence length="200" mass="21446">MYGVMQAVLSVIFKLGFAIKVSGVENIPKTGGAVIASNHISLLDPPVLGVALPRQVHFMAKKELFANPVFAWVIEKLNAFPVQRGTADRVAIRKALSLLEQQELLVIFPEGTRSKTGALGNPEPGVALIAAKAGTPIIPTAIFGTNQVGKCGFRLPRFAVAFGPPIYPEPGKTDRDSLEILSQSMMKEIGRLLTEGNCQL</sequence>
<evidence type="ECO:0000256" key="4">
    <source>
        <dbReference type="RuleBase" id="RU361267"/>
    </source>
</evidence>
<keyword evidence="7" id="KW-1185">Reference proteome</keyword>
<dbReference type="EMBL" id="LSGP01000013">
    <property type="protein sequence ID" value="KYZ77636.1"/>
    <property type="molecule type" value="Genomic_DNA"/>
</dbReference>
<dbReference type="NCBIfam" id="TIGR00530">
    <property type="entry name" value="AGP_acyltrn"/>
    <property type="match status" value="1"/>
</dbReference>
<keyword evidence="4" id="KW-0594">Phospholipid biosynthesis</keyword>
<comment type="catalytic activity">
    <reaction evidence="4">
        <text>a 1-acyl-sn-glycero-3-phosphate + an acyl-CoA = a 1,2-diacyl-sn-glycero-3-phosphate + CoA</text>
        <dbReference type="Rhea" id="RHEA:19709"/>
        <dbReference type="ChEBI" id="CHEBI:57287"/>
        <dbReference type="ChEBI" id="CHEBI:57970"/>
        <dbReference type="ChEBI" id="CHEBI:58342"/>
        <dbReference type="ChEBI" id="CHEBI:58608"/>
        <dbReference type="EC" id="2.3.1.51"/>
    </reaction>
</comment>
<organism evidence="6 7">
    <name type="scientific">Anaerosporomusa subterranea</name>
    <dbReference type="NCBI Taxonomy" id="1794912"/>
    <lineage>
        <taxon>Bacteria</taxon>
        <taxon>Bacillati</taxon>
        <taxon>Bacillota</taxon>
        <taxon>Negativicutes</taxon>
        <taxon>Acetonemataceae</taxon>
        <taxon>Anaerosporomusa</taxon>
    </lineage>
</organism>
<comment type="domain">
    <text evidence="4">The HXXXXD motif is essential for acyltransferase activity and may constitute the binding site for the phosphate moiety of the glycerol-3-phosphate.</text>
</comment>
<dbReference type="OrthoDB" id="9803035at2"/>
<keyword evidence="4" id="KW-1208">Phospholipid metabolism</keyword>
<dbReference type="PANTHER" id="PTHR10434:SF11">
    <property type="entry name" value="1-ACYL-SN-GLYCEROL-3-PHOSPHATE ACYLTRANSFERASE"/>
    <property type="match status" value="1"/>
</dbReference>
<dbReference type="Pfam" id="PF01553">
    <property type="entry name" value="Acyltransferase"/>
    <property type="match status" value="1"/>
</dbReference>
<evidence type="ECO:0000256" key="2">
    <source>
        <dbReference type="ARBA" id="ARBA00022679"/>
    </source>
</evidence>
<keyword evidence="3 4" id="KW-0012">Acyltransferase</keyword>
<accession>A0A154BUH2</accession>
<evidence type="ECO:0000313" key="6">
    <source>
        <dbReference type="EMBL" id="KYZ77636.1"/>
    </source>
</evidence>
<dbReference type="InterPro" id="IPR002123">
    <property type="entry name" value="Plipid/glycerol_acylTrfase"/>
</dbReference>
<dbReference type="GO" id="GO:0016020">
    <property type="term" value="C:membrane"/>
    <property type="evidence" value="ECO:0007669"/>
    <property type="project" value="InterPro"/>
</dbReference>
<comment type="caution">
    <text evidence="6">The sequence shown here is derived from an EMBL/GenBank/DDBJ whole genome shotgun (WGS) entry which is preliminary data.</text>
</comment>
<name>A0A154BUH2_ANASB</name>
<dbReference type="Proteomes" id="UP000076268">
    <property type="component" value="Unassembled WGS sequence"/>
</dbReference>
<evidence type="ECO:0000313" key="7">
    <source>
        <dbReference type="Proteomes" id="UP000076268"/>
    </source>
</evidence>
<dbReference type="SMART" id="SM00563">
    <property type="entry name" value="PlsC"/>
    <property type="match status" value="1"/>
</dbReference>
<feature type="domain" description="Phospholipid/glycerol acyltransferase" evidence="5">
    <location>
        <begin position="33"/>
        <end position="145"/>
    </location>
</feature>
<evidence type="ECO:0000256" key="1">
    <source>
        <dbReference type="ARBA" id="ARBA00008655"/>
    </source>
</evidence>
<protein>
    <recommendedName>
        <fullName evidence="4">1-acyl-sn-glycerol-3-phosphate acyltransferase</fullName>
        <ecNumber evidence="4">2.3.1.51</ecNumber>
    </recommendedName>
</protein>
<keyword evidence="4" id="KW-0444">Lipid biosynthesis</keyword>
<reference evidence="6 7" key="1">
    <citation type="submission" date="2016-02" db="EMBL/GenBank/DDBJ databases">
        <title>Anaerosporomusa subterraneum gen. nov., sp. nov., a spore-forming obligate anaerobe isolated from saprolite.</title>
        <authorList>
            <person name="Choi J.K."/>
            <person name="Shah M."/>
            <person name="Yee N."/>
        </authorList>
    </citation>
    <scope>NUCLEOTIDE SEQUENCE [LARGE SCALE GENOMIC DNA]</scope>
    <source>
        <strain evidence="6 7">RU4</strain>
    </source>
</reference>
<dbReference type="GO" id="GO:0003841">
    <property type="term" value="F:1-acylglycerol-3-phosphate O-acyltransferase activity"/>
    <property type="evidence" value="ECO:0007669"/>
    <property type="project" value="UniProtKB-UniRule"/>
</dbReference>
<evidence type="ECO:0000259" key="5">
    <source>
        <dbReference type="SMART" id="SM00563"/>
    </source>
</evidence>
<comment type="similarity">
    <text evidence="1 4">Belongs to the 1-acyl-sn-glycerol-3-phosphate acyltransferase family.</text>
</comment>